<dbReference type="GO" id="GO:0009755">
    <property type="term" value="P:hormone-mediated signaling pathway"/>
    <property type="evidence" value="ECO:0007669"/>
    <property type="project" value="TreeGrafter"/>
</dbReference>
<feature type="transmembrane region" description="Helical" evidence="16">
    <location>
        <begin position="311"/>
        <end position="334"/>
    </location>
</feature>
<accession>A0AAV2JK87</accession>
<keyword evidence="10" id="KW-0325">Glycoprotein</keyword>
<dbReference type="Proteomes" id="UP001497482">
    <property type="component" value="Chromosome 12"/>
</dbReference>
<keyword evidence="11 15" id="KW-0807">Transducer</keyword>
<feature type="transmembrane region" description="Helical" evidence="16">
    <location>
        <begin position="274"/>
        <end position="291"/>
    </location>
</feature>
<evidence type="ECO:0000256" key="6">
    <source>
        <dbReference type="ARBA" id="ARBA00023040"/>
    </source>
</evidence>
<evidence type="ECO:0000256" key="11">
    <source>
        <dbReference type="ARBA" id="ARBA00023224"/>
    </source>
</evidence>
<evidence type="ECO:0000259" key="17">
    <source>
        <dbReference type="PROSITE" id="PS50262"/>
    </source>
</evidence>
<keyword evidence="3" id="KW-1003">Cell membrane</keyword>
<evidence type="ECO:0000256" key="1">
    <source>
        <dbReference type="ARBA" id="ARBA00004651"/>
    </source>
</evidence>
<dbReference type="PRINTS" id="PR00237">
    <property type="entry name" value="GPCRRHODOPSN"/>
</dbReference>
<evidence type="ECO:0000256" key="10">
    <source>
        <dbReference type="ARBA" id="ARBA00023180"/>
    </source>
</evidence>
<dbReference type="PRINTS" id="PR01417">
    <property type="entry name" value="GHSRECEPTOR"/>
</dbReference>
<dbReference type="PROSITE" id="PS50262">
    <property type="entry name" value="G_PROTEIN_RECEP_F1_2"/>
    <property type="match status" value="1"/>
</dbReference>
<reference evidence="18 19" key="1">
    <citation type="submission" date="2024-04" db="EMBL/GenBank/DDBJ databases">
        <authorList>
            <person name="Waldvogel A.-M."/>
            <person name="Schoenle A."/>
        </authorList>
    </citation>
    <scope>NUCLEOTIDE SEQUENCE [LARGE SCALE GENOMIC DNA]</scope>
</reference>
<evidence type="ECO:0000256" key="8">
    <source>
        <dbReference type="ARBA" id="ARBA00023157"/>
    </source>
</evidence>
<name>A0AAV2JK87_KNICA</name>
<dbReference type="EMBL" id="OZ035834">
    <property type="protein sequence ID" value="CAL1575664.1"/>
    <property type="molecule type" value="Genomic_DNA"/>
</dbReference>
<evidence type="ECO:0000256" key="15">
    <source>
        <dbReference type="RuleBase" id="RU000688"/>
    </source>
</evidence>
<proteinExistence type="inferred from homology"/>
<comment type="function">
    <text evidence="14">Receptor for ghrelin, coupled to G-alpha-11 proteins. Stimulates growth hormone secretion. Also binds other growth hormone releasing peptides (GHRP) (e.g. Met-enkephalin and GHRP-6) as well as non-peptide, low molecular weight secretagogues (e.g. L-692,429, MK-0677, adenosine).</text>
</comment>
<dbReference type="InterPro" id="IPR000276">
    <property type="entry name" value="GPCR_Rhodpsn"/>
</dbReference>
<feature type="transmembrane region" description="Helical" evidence="16">
    <location>
        <begin position="75"/>
        <end position="96"/>
    </location>
</feature>
<organism evidence="18 19">
    <name type="scientific">Knipowitschia caucasica</name>
    <name type="common">Caucasian dwarf goby</name>
    <name type="synonym">Pomatoschistus caucasicus</name>
    <dbReference type="NCBI Taxonomy" id="637954"/>
    <lineage>
        <taxon>Eukaryota</taxon>
        <taxon>Metazoa</taxon>
        <taxon>Chordata</taxon>
        <taxon>Craniata</taxon>
        <taxon>Vertebrata</taxon>
        <taxon>Euteleostomi</taxon>
        <taxon>Actinopterygii</taxon>
        <taxon>Neopterygii</taxon>
        <taxon>Teleostei</taxon>
        <taxon>Neoteleostei</taxon>
        <taxon>Acanthomorphata</taxon>
        <taxon>Gobiaria</taxon>
        <taxon>Gobiiformes</taxon>
        <taxon>Gobioidei</taxon>
        <taxon>Gobiidae</taxon>
        <taxon>Gobiinae</taxon>
        <taxon>Knipowitschia</taxon>
    </lineage>
</organism>
<evidence type="ECO:0000313" key="18">
    <source>
        <dbReference type="EMBL" id="CAL1575664.1"/>
    </source>
</evidence>
<dbReference type="Gene3D" id="1.20.1070.10">
    <property type="entry name" value="Rhodopsin 7-helix transmembrane proteins"/>
    <property type="match status" value="1"/>
</dbReference>
<keyword evidence="6 15" id="KW-0297">G-protein coupled receptor</keyword>
<protein>
    <recommendedName>
        <fullName evidence="2">Growth hormone secretagogue receptor type 1</fullName>
    </recommendedName>
    <alternativeName>
        <fullName evidence="13">GH-releasing peptide receptor</fullName>
    </alternativeName>
    <alternativeName>
        <fullName evidence="12">Ghrelin receptor</fullName>
    </alternativeName>
</protein>
<dbReference type="PROSITE" id="PS00237">
    <property type="entry name" value="G_PROTEIN_RECEP_F1_1"/>
    <property type="match status" value="1"/>
</dbReference>
<dbReference type="InterPro" id="IPR003905">
    <property type="entry name" value="GHS-R/MTLR"/>
</dbReference>
<keyword evidence="9 15" id="KW-0675">Receptor</keyword>
<evidence type="ECO:0000256" key="4">
    <source>
        <dbReference type="ARBA" id="ARBA00022692"/>
    </source>
</evidence>
<dbReference type="GO" id="GO:0001616">
    <property type="term" value="F:growth hormone secretagogue receptor activity"/>
    <property type="evidence" value="ECO:0007669"/>
    <property type="project" value="TreeGrafter"/>
</dbReference>
<dbReference type="FunFam" id="1.20.1070.10:FF:000125">
    <property type="entry name" value="growth hormone secretagogue receptor type 1"/>
    <property type="match status" value="1"/>
</dbReference>
<dbReference type="AlphaFoldDB" id="A0AAV2JK87"/>
<dbReference type="PANTHER" id="PTHR24243:SF7">
    <property type="entry name" value="GROWTH HORMONE SECRETAGOGUE RECEPTOR TYPE 1"/>
    <property type="match status" value="1"/>
</dbReference>
<gene>
    <name evidence="18" type="ORF">KC01_LOCUS7186</name>
</gene>
<dbReference type="GO" id="GO:0005886">
    <property type="term" value="C:plasma membrane"/>
    <property type="evidence" value="ECO:0007669"/>
    <property type="project" value="UniProtKB-SubCell"/>
</dbReference>
<keyword evidence="8" id="KW-1015">Disulfide bond</keyword>
<dbReference type="PANTHER" id="PTHR24243">
    <property type="entry name" value="G-PROTEIN COUPLED RECEPTOR"/>
    <property type="match status" value="1"/>
</dbReference>
<feature type="transmembrane region" description="Helical" evidence="16">
    <location>
        <begin position="37"/>
        <end position="63"/>
    </location>
</feature>
<feature type="transmembrane region" description="Helical" evidence="16">
    <location>
        <begin position="223"/>
        <end position="246"/>
    </location>
</feature>
<dbReference type="InterPro" id="IPR017452">
    <property type="entry name" value="GPCR_Rhodpsn_7TM"/>
</dbReference>
<sequence length="382" mass="43325">MPSWPNLTQSLSNSSWENDNDTFLSDPPPLGLFSIPLLTSTTVACSLLFLVGVAGNVMTILVVGKYRDMRTTTNLYLCSMAVSDLVILLCMPLDLYRMWWYRPWRFGEALCKLFNFVSELCTYSTILSITALSVERYLAICFPLRAKALVTKRRVRALILVLWTVSMMSAGPVLIMVGVERDFNNSSNSSNSGNSSNSTDSGDMDTRECKMTHYAVESGLMGAMMWLSSAFFVMPVFCLTVLYSLIGRKLWQRHRETCMSSRVSHRERSNRQTVKMLVVVVFAFVLCWLPFHVGRYLQFRSQYSESELLTILSAYCNLVSVVMFYLSAAINPILYNTMSWKYRRAAARLFGSPDNNQPHRCRTASNLKGQCSNVWNESTASF</sequence>
<evidence type="ECO:0000256" key="2">
    <source>
        <dbReference type="ARBA" id="ARBA00018726"/>
    </source>
</evidence>
<evidence type="ECO:0000256" key="12">
    <source>
        <dbReference type="ARBA" id="ARBA00032291"/>
    </source>
</evidence>
<keyword evidence="7 16" id="KW-0472">Membrane</keyword>
<keyword evidence="5 16" id="KW-1133">Transmembrane helix</keyword>
<evidence type="ECO:0000256" key="14">
    <source>
        <dbReference type="ARBA" id="ARBA00056988"/>
    </source>
</evidence>
<feature type="transmembrane region" description="Helical" evidence="16">
    <location>
        <begin position="116"/>
        <end position="134"/>
    </location>
</feature>
<comment type="subcellular location">
    <subcellularLocation>
        <location evidence="1">Cell membrane</location>
        <topology evidence="1">Multi-pass membrane protein</topology>
    </subcellularLocation>
</comment>
<evidence type="ECO:0000256" key="5">
    <source>
        <dbReference type="ARBA" id="ARBA00022989"/>
    </source>
</evidence>
<feature type="domain" description="G-protein coupled receptors family 1 profile" evidence="17">
    <location>
        <begin position="55"/>
        <end position="335"/>
    </location>
</feature>
<feature type="transmembrane region" description="Helical" evidence="16">
    <location>
        <begin position="155"/>
        <end position="179"/>
    </location>
</feature>
<evidence type="ECO:0000256" key="7">
    <source>
        <dbReference type="ARBA" id="ARBA00023136"/>
    </source>
</evidence>
<comment type="similarity">
    <text evidence="15">Belongs to the G-protein coupled receptor 1 family.</text>
</comment>
<evidence type="ECO:0000256" key="9">
    <source>
        <dbReference type="ARBA" id="ARBA00023170"/>
    </source>
</evidence>
<keyword evidence="4 15" id="KW-0812">Transmembrane</keyword>
<evidence type="ECO:0000256" key="13">
    <source>
        <dbReference type="ARBA" id="ARBA00033151"/>
    </source>
</evidence>
<dbReference type="SUPFAM" id="SSF81321">
    <property type="entry name" value="Family A G protein-coupled receptor-like"/>
    <property type="match status" value="1"/>
</dbReference>
<evidence type="ECO:0000256" key="16">
    <source>
        <dbReference type="SAM" id="Phobius"/>
    </source>
</evidence>
<dbReference type="Pfam" id="PF00001">
    <property type="entry name" value="7tm_1"/>
    <property type="match status" value="1"/>
</dbReference>
<evidence type="ECO:0000256" key="3">
    <source>
        <dbReference type="ARBA" id="ARBA00022475"/>
    </source>
</evidence>
<keyword evidence="19" id="KW-1185">Reference proteome</keyword>
<evidence type="ECO:0000313" key="19">
    <source>
        <dbReference type="Proteomes" id="UP001497482"/>
    </source>
</evidence>